<dbReference type="OrthoDB" id="9182237at2"/>
<dbReference type="AlphaFoldDB" id="A0A1I3ZT90"/>
<evidence type="ECO:0000256" key="1">
    <source>
        <dbReference type="SAM" id="Phobius"/>
    </source>
</evidence>
<proteinExistence type="predicted"/>
<evidence type="ECO:0000313" key="3">
    <source>
        <dbReference type="Proteomes" id="UP000198924"/>
    </source>
</evidence>
<protein>
    <recommendedName>
        <fullName evidence="4">DUF2065 domain-containing protein</fullName>
    </recommendedName>
</protein>
<sequence>MNQEFIHSLLIATALVLIIEGIMPFLNPTMFKRALLQTVSMNDRQIRMIGLISMFTGLIFLYWIN</sequence>
<accession>A0A1I3ZT90</accession>
<dbReference type="PANTHER" id="PTHR38602">
    <property type="entry name" value="INNER MEMBRANE PROTEIN-RELATED"/>
    <property type="match status" value="1"/>
</dbReference>
<evidence type="ECO:0000313" key="2">
    <source>
        <dbReference type="EMBL" id="SFK47147.1"/>
    </source>
</evidence>
<organism evidence="2 3">
    <name type="scientific">Methylophaga sulfidovorans</name>
    <dbReference type="NCBI Taxonomy" id="45496"/>
    <lineage>
        <taxon>Bacteria</taxon>
        <taxon>Pseudomonadati</taxon>
        <taxon>Pseudomonadota</taxon>
        <taxon>Gammaproteobacteria</taxon>
        <taxon>Thiotrichales</taxon>
        <taxon>Piscirickettsiaceae</taxon>
        <taxon>Methylophaga</taxon>
    </lineage>
</organism>
<dbReference type="Proteomes" id="UP000198924">
    <property type="component" value="Unassembled WGS sequence"/>
</dbReference>
<keyword evidence="1" id="KW-0472">Membrane</keyword>
<feature type="transmembrane region" description="Helical" evidence="1">
    <location>
        <begin position="6"/>
        <end position="26"/>
    </location>
</feature>
<dbReference type="RefSeq" id="WP_091714379.1">
    <property type="nucleotide sequence ID" value="NZ_FOSH01000012.1"/>
</dbReference>
<feature type="transmembrane region" description="Helical" evidence="1">
    <location>
        <begin position="46"/>
        <end position="64"/>
    </location>
</feature>
<dbReference type="STRING" id="45496.SAMN04488079_1127"/>
<name>A0A1I3ZT90_9GAMM</name>
<gene>
    <name evidence="2" type="ORF">SAMN04488079_1127</name>
</gene>
<keyword evidence="1" id="KW-1133">Transmembrane helix</keyword>
<keyword evidence="3" id="KW-1185">Reference proteome</keyword>
<keyword evidence="1" id="KW-0812">Transmembrane</keyword>
<dbReference type="EMBL" id="FOSH01000012">
    <property type="protein sequence ID" value="SFK47147.1"/>
    <property type="molecule type" value="Genomic_DNA"/>
</dbReference>
<dbReference type="InterPro" id="IPR019201">
    <property type="entry name" value="DUF2065"/>
</dbReference>
<dbReference type="PANTHER" id="PTHR38602:SF1">
    <property type="entry name" value="INNER MEMBRANE PROTEIN"/>
    <property type="match status" value="1"/>
</dbReference>
<evidence type="ECO:0008006" key="4">
    <source>
        <dbReference type="Google" id="ProtNLM"/>
    </source>
</evidence>
<reference evidence="3" key="1">
    <citation type="submission" date="2016-10" db="EMBL/GenBank/DDBJ databases">
        <authorList>
            <person name="Varghese N."/>
            <person name="Submissions S."/>
        </authorList>
    </citation>
    <scope>NUCLEOTIDE SEQUENCE [LARGE SCALE GENOMIC DNA]</scope>
    <source>
        <strain evidence="3">DSM 11578</strain>
    </source>
</reference>
<dbReference type="Pfam" id="PF09838">
    <property type="entry name" value="DUF2065"/>
    <property type="match status" value="1"/>
</dbReference>